<comment type="caution">
    <text evidence="2">The sequence shown here is derived from an EMBL/GenBank/DDBJ whole genome shotgun (WGS) entry which is preliminary data.</text>
</comment>
<feature type="transmembrane region" description="Helical" evidence="1">
    <location>
        <begin position="6"/>
        <end position="24"/>
    </location>
</feature>
<reference evidence="3" key="1">
    <citation type="journal article" date="2019" name="Int. J. Syst. Evol. Microbiol.">
        <title>The Global Catalogue of Microorganisms (GCM) 10K type strain sequencing project: providing services to taxonomists for standard genome sequencing and annotation.</title>
        <authorList>
            <consortium name="The Broad Institute Genomics Platform"/>
            <consortium name="The Broad Institute Genome Sequencing Center for Infectious Disease"/>
            <person name="Wu L."/>
            <person name="Ma J."/>
        </authorList>
    </citation>
    <scope>NUCLEOTIDE SEQUENCE [LARGE SCALE GENOMIC DNA]</scope>
    <source>
        <strain evidence="3">CCUG 62974</strain>
    </source>
</reference>
<evidence type="ECO:0000256" key="1">
    <source>
        <dbReference type="SAM" id="Phobius"/>
    </source>
</evidence>
<dbReference type="Proteomes" id="UP001597024">
    <property type="component" value="Unassembled WGS sequence"/>
</dbReference>
<evidence type="ECO:0000313" key="3">
    <source>
        <dbReference type="Proteomes" id="UP001597024"/>
    </source>
</evidence>
<gene>
    <name evidence="2" type="ORF">ACFQ08_31575</name>
</gene>
<evidence type="ECO:0000313" key="2">
    <source>
        <dbReference type="EMBL" id="MFD0889097.1"/>
    </source>
</evidence>
<organism evidence="2 3">
    <name type="scientific">Streptosporangium algeriense</name>
    <dbReference type="NCBI Taxonomy" id="1682748"/>
    <lineage>
        <taxon>Bacteria</taxon>
        <taxon>Bacillati</taxon>
        <taxon>Actinomycetota</taxon>
        <taxon>Actinomycetes</taxon>
        <taxon>Streptosporangiales</taxon>
        <taxon>Streptosporangiaceae</taxon>
        <taxon>Streptosporangium</taxon>
    </lineage>
</organism>
<keyword evidence="1" id="KW-0472">Membrane</keyword>
<dbReference type="EMBL" id="JBHTHX010001653">
    <property type="protein sequence ID" value="MFD0889097.1"/>
    <property type="molecule type" value="Genomic_DNA"/>
</dbReference>
<protein>
    <submittedName>
        <fullName evidence="2">Uncharacterized protein</fullName>
    </submittedName>
</protein>
<proteinExistence type="predicted"/>
<name>A0ABW3E131_9ACTN</name>
<keyword evidence="3" id="KW-1185">Reference proteome</keyword>
<keyword evidence="1" id="KW-1133">Transmembrane helix</keyword>
<keyword evidence="1" id="KW-0812">Transmembrane</keyword>
<sequence>METVIAFLLVVAVLVSLDRLMLWLEGRGHVRWRRTGRRDLSAEPTAGLDSLLEEPRP</sequence>
<accession>A0ABW3E131</accession>